<keyword evidence="1" id="KW-0732">Signal</keyword>
<dbReference type="PANTHER" id="PTHR34512:SF30">
    <property type="entry name" value="OUTER MEMBRANE PROTEIN ASSEMBLY FACTOR BAMB"/>
    <property type="match status" value="1"/>
</dbReference>
<dbReference type="Proteomes" id="UP001343257">
    <property type="component" value="Unassembled WGS sequence"/>
</dbReference>
<feature type="signal peptide" evidence="1">
    <location>
        <begin position="1"/>
        <end position="29"/>
    </location>
</feature>
<keyword evidence="4" id="KW-1185">Reference proteome</keyword>
<dbReference type="PANTHER" id="PTHR34512">
    <property type="entry name" value="CELL SURFACE PROTEIN"/>
    <property type="match status" value="1"/>
</dbReference>
<accession>A0ABU6PZU6</accession>
<dbReference type="InterPro" id="IPR002372">
    <property type="entry name" value="PQQ_rpt_dom"/>
</dbReference>
<dbReference type="RefSeq" id="WP_328281007.1">
    <property type="nucleotide sequence ID" value="NZ_JARTLD010000056.1"/>
</dbReference>
<evidence type="ECO:0000259" key="2">
    <source>
        <dbReference type="Pfam" id="PF13360"/>
    </source>
</evidence>
<evidence type="ECO:0000313" key="4">
    <source>
        <dbReference type="Proteomes" id="UP001343257"/>
    </source>
</evidence>
<dbReference type="EMBL" id="JARTLD010000056">
    <property type="protein sequence ID" value="MED5019827.1"/>
    <property type="molecule type" value="Genomic_DNA"/>
</dbReference>
<protein>
    <submittedName>
        <fullName evidence="3">PQQ-binding-like beta-propeller repeat protein</fullName>
    </submittedName>
</protein>
<dbReference type="Gene3D" id="2.130.10.10">
    <property type="entry name" value="YVTN repeat-like/Quinoprotein amine dehydrogenase"/>
    <property type="match status" value="2"/>
</dbReference>
<comment type="caution">
    <text evidence="3">The sequence shown here is derived from an EMBL/GenBank/DDBJ whole genome shotgun (WGS) entry which is preliminary data.</text>
</comment>
<dbReference type="SUPFAM" id="SSF50998">
    <property type="entry name" value="Quinoprotein alcohol dehydrogenase-like"/>
    <property type="match status" value="1"/>
</dbReference>
<dbReference type="InterPro" id="IPR015943">
    <property type="entry name" value="WD40/YVTN_repeat-like_dom_sf"/>
</dbReference>
<dbReference type="PROSITE" id="PS51257">
    <property type="entry name" value="PROKAR_LIPOPROTEIN"/>
    <property type="match status" value="1"/>
</dbReference>
<feature type="domain" description="Pyrrolo-quinoline quinone repeat" evidence="2">
    <location>
        <begin position="357"/>
        <end position="508"/>
    </location>
</feature>
<reference evidence="3 4" key="1">
    <citation type="submission" date="2023-03" db="EMBL/GenBank/DDBJ databases">
        <title>Bacillus Genome Sequencing.</title>
        <authorList>
            <person name="Dunlap C."/>
        </authorList>
    </citation>
    <scope>NUCLEOTIDE SEQUENCE [LARGE SCALE GENOMIC DNA]</scope>
    <source>
        <strain evidence="3 4">NRS-52</strain>
    </source>
</reference>
<evidence type="ECO:0000313" key="3">
    <source>
        <dbReference type="EMBL" id="MED5019827.1"/>
    </source>
</evidence>
<dbReference type="InterPro" id="IPR011047">
    <property type="entry name" value="Quinoprotein_ADH-like_sf"/>
</dbReference>
<gene>
    <name evidence="3" type="ORF">P9847_21275</name>
</gene>
<feature type="chain" id="PRO_5047102419" evidence="1">
    <location>
        <begin position="30"/>
        <end position="751"/>
    </location>
</feature>
<name>A0ABU6PZU6_9BACL</name>
<proteinExistence type="predicted"/>
<organism evidence="3 4">
    <name type="scientific">Paenibacillus chibensis</name>
    <dbReference type="NCBI Taxonomy" id="59846"/>
    <lineage>
        <taxon>Bacteria</taxon>
        <taxon>Bacillati</taxon>
        <taxon>Bacillota</taxon>
        <taxon>Bacilli</taxon>
        <taxon>Bacillales</taxon>
        <taxon>Paenibacillaceae</taxon>
        <taxon>Paenibacillus</taxon>
    </lineage>
</organism>
<evidence type="ECO:0000256" key="1">
    <source>
        <dbReference type="SAM" id="SignalP"/>
    </source>
</evidence>
<sequence>MALRPLKQVAGAVVLLTACLMLTMTPGAASLAQSSQASESRNGDSLNSLVFQYRTPYFTKDLSKNAVWADLKAAGYVSSGQTLKVKSKHGDMAAVMLENGDTPCWIPAWYTTAAAKSVQETSFAYVALKPGTVLALAPGGKLTWAPPKQVEKLVAAAVWKDWTGILISPQAWHTDSSIARPIMLWVRSANIQSRKAIPEGVLSTSSSVSVDLARNVTELLLQQGDAASKVKKLLGEPSFVEHSANLAEGGKPLRIGTTWRYERPNAQFTVSFAADEKLEAWKWILPADPKLQLGLSVDGDYKFCYDFTSFPGTATVPAKPVWRNQGELNDAYLLGATDEVLLVDGDDGGFSGMHEASSIYAVDKASGRKLWQVNAGFGSYSAALDRLRGTAAVYTEYSTAHHRYESWVRELSLKDGHPIWERRLPEGHHMQMYAVKDSVVVYQMPDSVKDDGLLTVLDRATGAQRWTRVLREGQMILHTESEDPNILLQDGLMLQALNPKDGAVAWSVTGRGDIHRDLQTHPYYAYGNIGLPLQPERGAVRWFLIGNEWMLLNTGSGEKLAQYAWSRQEQFETTNEQRYILVQQSGGLSDFDGSKVEKTALYDVIAKRVLFTLSGKATNGMFDADRLYVVLNGLPVAFDREKGTLLWEMPVTTHESASPYTMDEMAKTRYAVLSRYLLLGYGSDMLVLGKQDGQVVGRLSDNQIAFREARYRKGIEGLLNMEGDEIYIGSSNGGLAKYSVKALESQLDQVK</sequence>
<dbReference type="Pfam" id="PF13360">
    <property type="entry name" value="PQQ_2"/>
    <property type="match status" value="1"/>
</dbReference>